<gene>
    <name evidence="4" type="ORF">BDN70DRAFT_886459</name>
</gene>
<dbReference type="InterPro" id="IPR046520">
    <property type="entry name" value="DUF6697"/>
</dbReference>
<feature type="domain" description="DUF6697" evidence="3">
    <location>
        <begin position="506"/>
        <end position="714"/>
    </location>
</feature>
<name>A0A9P6CMZ4_9AGAR</name>
<feature type="region of interest" description="Disordered" evidence="2">
    <location>
        <begin position="65"/>
        <end position="94"/>
    </location>
</feature>
<dbReference type="AlphaFoldDB" id="A0A9P6CMZ4"/>
<feature type="compositionally biased region" description="Polar residues" evidence="2">
    <location>
        <begin position="259"/>
        <end position="276"/>
    </location>
</feature>
<evidence type="ECO:0000256" key="2">
    <source>
        <dbReference type="SAM" id="MobiDB-lite"/>
    </source>
</evidence>
<feature type="compositionally biased region" description="Polar residues" evidence="2">
    <location>
        <begin position="82"/>
        <end position="91"/>
    </location>
</feature>
<accession>A0A9P6CMZ4</accession>
<feature type="coiled-coil region" evidence="1">
    <location>
        <begin position="13"/>
        <end position="54"/>
    </location>
</feature>
<dbReference type="Pfam" id="PF20411">
    <property type="entry name" value="DUF6697"/>
    <property type="match status" value="1"/>
</dbReference>
<dbReference type="OrthoDB" id="3265858at2759"/>
<protein>
    <recommendedName>
        <fullName evidence="3">DUF6697 domain-containing protein</fullName>
    </recommendedName>
</protein>
<evidence type="ECO:0000256" key="1">
    <source>
        <dbReference type="SAM" id="Coils"/>
    </source>
</evidence>
<feature type="region of interest" description="Disordered" evidence="2">
    <location>
        <begin position="719"/>
        <end position="771"/>
    </location>
</feature>
<feature type="region of interest" description="Disordered" evidence="2">
    <location>
        <begin position="238"/>
        <end position="276"/>
    </location>
</feature>
<feature type="compositionally biased region" description="Basic residues" evidence="2">
    <location>
        <begin position="739"/>
        <end position="748"/>
    </location>
</feature>
<evidence type="ECO:0000259" key="3">
    <source>
        <dbReference type="Pfam" id="PF20411"/>
    </source>
</evidence>
<reference evidence="4" key="1">
    <citation type="submission" date="2020-11" db="EMBL/GenBank/DDBJ databases">
        <authorList>
            <consortium name="DOE Joint Genome Institute"/>
            <person name="Ahrendt S."/>
            <person name="Riley R."/>
            <person name="Andreopoulos W."/>
            <person name="Labutti K."/>
            <person name="Pangilinan J."/>
            <person name="Ruiz-Duenas F.J."/>
            <person name="Barrasa J.M."/>
            <person name="Sanchez-Garcia M."/>
            <person name="Camarero S."/>
            <person name="Miyauchi S."/>
            <person name="Serrano A."/>
            <person name="Linde D."/>
            <person name="Babiker R."/>
            <person name="Drula E."/>
            <person name="Ayuso-Fernandez I."/>
            <person name="Pacheco R."/>
            <person name="Padilla G."/>
            <person name="Ferreira P."/>
            <person name="Barriuso J."/>
            <person name="Kellner H."/>
            <person name="Castanera R."/>
            <person name="Alfaro M."/>
            <person name="Ramirez L."/>
            <person name="Pisabarro A.G."/>
            <person name="Kuo A."/>
            <person name="Tritt A."/>
            <person name="Lipzen A."/>
            <person name="He G."/>
            <person name="Yan M."/>
            <person name="Ng V."/>
            <person name="Cullen D."/>
            <person name="Martin F."/>
            <person name="Rosso M.-N."/>
            <person name="Henrissat B."/>
            <person name="Hibbett D."/>
            <person name="Martinez A.T."/>
            <person name="Grigoriev I.V."/>
        </authorList>
    </citation>
    <scope>NUCLEOTIDE SEQUENCE</scope>
    <source>
        <strain evidence="4">CIRM-BRFM 674</strain>
    </source>
</reference>
<organism evidence="4 5">
    <name type="scientific">Pholiota conissans</name>
    <dbReference type="NCBI Taxonomy" id="109636"/>
    <lineage>
        <taxon>Eukaryota</taxon>
        <taxon>Fungi</taxon>
        <taxon>Dikarya</taxon>
        <taxon>Basidiomycota</taxon>
        <taxon>Agaricomycotina</taxon>
        <taxon>Agaricomycetes</taxon>
        <taxon>Agaricomycetidae</taxon>
        <taxon>Agaricales</taxon>
        <taxon>Agaricineae</taxon>
        <taxon>Strophariaceae</taxon>
        <taxon>Pholiota</taxon>
    </lineage>
</organism>
<feature type="compositionally biased region" description="Low complexity" evidence="2">
    <location>
        <begin position="720"/>
        <end position="735"/>
    </location>
</feature>
<dbReference type="Proteomes" id="UP000807469">
    <property type="component" value="Unassembled WGS sequence"/>
</dbReference>
<sequence>MTAEHNPNNSEAMRALQSRVSQLEAQLYAERKEKEKYKRQLEETQDVLKHAQTLLGDAVIKESLSRQKLQSRSEPPQKRQKLNPTIGSAQGPQPEIITIDLTLDEVKDEPMQDVKAETNENQVQPAQIPIAQEVPVTGQIEGDTKHNINEDQAPTLQITSSSETGARTASPVIINNLEMAGIQTRREQPPHSVQTDTLAEVPAETVSSVNEPSIQVTSSTDSIRALPSVIIYTNADTPTTKVGSEQPHISTHEAAPTSEVPQTENQTESLASDHQNVSVSENMTLGVKTEIIEKQAEIVEDYTPATNGVTLSEICEAEGEPAINIVEKSTLPASTASNSVGISLTSNFENLKVSCGSDERHGNSETRFSSALALNIRSRLNQNQDFELISLESRIAERERLPSDSVPDILPTHISASLSVQAQTPLASSSGTQSSIHKRTKFTERASLPRARLYNPHIRTTRVHIPNSKKSMKMDDGPSLSISVVENYLKSSPDLDIIPPPLDLEVSRVFLRVNYGGSDMQFLQHFHADKNPSGNVIRQVVFPQLGLNPYMPSSPGKSGLIFASRHEIVENPPWTVFRRNKEKAVWRYLGEYESVIVGVITPEQFRSQLDSVQHQWASHILGCKKHDVYVAMRARIALRKAGRIPVTCLSTAEENAEEGKELVKTEMARYRSGRGLPLVREEVVEAFRKGDEAIDIIKMQCVKYDHVFANDMRDKSLNEAGASTASKRTTAASGAPPRNVRKTTRLATKRTNNARLPVSLSTPPTTDPPVNDDLDEVEIIDVVSTPNVGVGGGFRKEDWWHDDYESLDDDQYGSGDDYVP</sequence>
<keyword evidence="1" id="KW-0175">Coiled coil</keyword>
<comment type="caution">
    <text evidence="4">The sequence shown here is derived from an EMBL/GenBank/DDBJ whole genome shotgun (WGS) entry which is preliminary data.</text>
</comment>
<feature type="compositionally biased region" description="Polar residues" evidence="2">
    <location>
        <begin position="238"/>
        <end position="249"/>
    </location>
</feature>
<evidence type="ECO:0000313" key="4">
    <source>
        <dbReference type="EMBL" id="KAF9472881.1"/>
    </source>
</evidence>
<evidence type="ECO:0000313" key="5">
    <source>
        <dbReference type="Proteomes" id="UP000807469"/>
    </source>
</evidence>
<keyword evidence="5" id="KW-1185">Reference proteome</keyword>
<proteinExistence type="predicted"/>
<dbReference type="EMBL" id="MU155489">
    <property type="protein sequence ID" value="KAF9472881.1"/>
    <property type="molecule type" value="Genomic_DNA"/>
</dbReference>